<dbReference type="EMBL" id="DF967970">
    <property type="protein sequence ID" value="GAP08830.1"/>
    <property type="molecule type" value="Genomic_DNA"/>
</dbReference>
<proteinExistence type="predicted"/>
<reference evidence="11 13" key="3">
    <citation type="journal article" date="2018" name="Nat. Biotechnol.">
        <title>A standardized bacterial taxonomy based on genome phylogeny substantially revises the tree of life.</title>
        <authorList>
            <person name="Parks D.H."/>
            <person name="Chuvochina M."/>
            <person name="Waite D.W."/>
            <person name="Rinke C."/>
            <person name="Skarshewski A."/>
            <person name="Chaumeil P.A."/>
            <person name="Hugenholtz P."/>
        </authorList>
    </citation>
    <scope>NUCLEOTIDE SEQUENCE [LARGE SCALE GENOMIC DNA]</scope>
    <source>
        <strain evidence="11">UBA8781</strain>
    </source>
</reference>
<keyword evidence="7 8" id="KW-0472">Membrane</keyword>
<feature type="transmembrane region" description="Helical" evidence="8">
    <location>
        <begin position="379"/>
        <end position="399"/>
    </location>
</feature>
<evidence type="ECO:0008006" key="14">
    <source>
        <dbReference type="Google" id="ProtNLM"/>
    </source>
</evidence>
<evidence type="ECO:0000313" key="9">
    <source>
        <dbReference type="EMBL" id="GAP08780.1"/>
    </source>
</evidence>
<sequence>MYQRPSVYLRLDSLFLALILFVSYAYFFPRWADPNQNSRLDMVVAVVEDGTFAIDPYVANTVDYARVGEHYYSDKPPGTAFLGIPVYAALKSVLDTPIVNRLVERLAASEAFQATLREGGSGVYAAKVRFALAQVVLTLCISTLAAVTLGVLLYRVLLSMKIKRGFSLGAVLGVGLLSPMFAYGNAFYGHVLSAALLLGAFFLIRGEHPERLRNLLGTGFLLGYAVITEYPVILIAGVLAVYLGWRLVQRRVWPRLIWAALPALLIGGGLMAYNQAVFGGPFRLGYGYSELWETQHQTGFMSLTMPHPEALWGITFSPFRGLFFFSPLLLLSLPGFVSWWRSRQYRAEWWVSLASVGLMFLFNASSIMWWGGFAVGPRYILPAVPFLGLGLGFGLAAGWRHRWFRGVVMVLGLGSLAATWGLTLAGQAFPSDTLHNPLLEYAWPNWQAGNIARNVGTVLGWQGAASLLPWMGLLVVLGGIWWWQSRKVAPESSE</sequence>
<keyword evidence="5 8" id="KW-0812">Transmembrane</keyword>
<dbReference type="RefSeq" id="WP_062196570.1">
    <property type="nucleotide sequence ID" value="NZ_DF967970.1"/>
</dbReference>
<reference evidence="12" key="2">
    <citation type="submission" date="2015-07" db="EMBL/GenBank/DDBJ databases">
        <title>Draft Genome Sequences of Anaerolinea thermolimosa IMO-1, Bellilinea caldifistulae GOMI-1, Leptolinea tardivitalis YMTK-2, Levilinea saccharolytica KIBI-1,Longilinea arvoryzae KOME-1, Previously Described as Members of the Anaerolineaceae (Chloroflexi).</title>
        <authorList>
            <person name="Sekiguchi Y."/>
            <person name="Ohashi A."/>
            <person name="Matsuura N."/>
            <person name="Tourlousse M.D."/>
        </authorList>
    </citation>
    <scope>NUCLEOTIDE SEQUENCE [LARGE SCALE GENOMIC DNA]</scope>
    <source>
        <strain evidence="12">IMO-1</strain>
    </source>
</reference>
<feature type="transmembrane region" description="Helical" evidence="8">
    <location>
        <begin position="463"/>
        <end position="483"/>
    </location>
</feature>
<evidence type="ECO:0000256" key="5">
    <source>
        <dbReference type="ARBA" id="ARBA00022692"/>
    </source>
</evidence>
<evidence type="ECO:0000256" key="8">
    <source>
        <dbReference type="SAM" id="Phobius"/>
    </source>
</evidence>
<keyword evidence="12" id="KW-1185">Reference proteome</keyword>
<feature type="transmembrane region" description="Helical" evidence="8">
    <location>
        <begin position="7"/>
        <end position="27"/>
    </location>
</feature>
<protein>
    <recommendedName>
        <fullName evidence="14">Glycosyltransferase RgtA/B/C/D-like domain-containing protein</fullName>
    </recommendedName>
</protein>
<dbReference type="AlphaFoldDB" id="A0A0M8JP50"/>
<evidence type="ECO:0000313" key="12">
    <source>
        <dbReference type="Proteomes" id="UP000253922"/>
    </source>
</evidence>
<dbReference type="GO" id="GO:0009103">
    <property type="term" value="P:lipopolysaccharide biosynthetic process"/>
    <property type="evidence" value="ECO:0007669"/>
    <property type="project" value="UniProtKB-ARBA"/>
</dbReference>
<gene>
    <name evidence="9" type="ORF">ATHL_03689</name>
    <name evidence="10" type="ORF">ATHL_03740</name>
    <name evidence="11" type="ORF">DEQ80_06310</name>
</gene>
<accession>A0A0M8JP50</accession>
<evidence type="ECO:0000313" key="10">
    <source>
        <dbReference type="EMBL" id="GAP08830.1"/>
    </source>
</evidence>
<feature type="transmembrane region" description="Helical" evidence="8">
    <location>
        <begin position="224"/>
        <end position="244"/>
    </location>
</feature>
<evidence type="ECO:0000256" key="7">
    <source>
        <dbReference type="ARBA" id="ARBA00023136"/>
    </source>
</evidence>
<dbReference type="EMBL" id="DF967970">
    <property type="protein sequence ID" value="GAP08780.1"/>
    <property type="molecule type" value="Genomic_DNA"/>
</dbReference>
<dbReference type="PANTHER" id="PTHR33908:SF11">
    <property type="entry name" value="MEMBRANE PROTEIN"/>
    <property type="match status" value="1"/>
</dbReference>
<dbReference type="GO" id="GO:0005886">
    <property type="term" value="C:plasma membrane"/>
    <property type="evidence" value="ECO:0007669"/>
    <property type="project" value="UniProtKB-SubCell"/>
</dbReference>
<dbReference type="GO" id="GO:0016763">
    <property type="term" value="F:pentosyltransferase activity"/>
    <property type="evidence" value="ECO:0007669"/>
    <property type="project" value="TreeGrafter"/>
</dbReference>
<dbReference type="OrthoDB" id="246802at2"/>
<evidence type="ECO:0000256" key="4">
    <source>
        <dbReference type="ARBA" id="ARBA00022679"/>
    </source>
</evidence>
<evidence type="ECO:0000313" key="11">
    <source>
        <dbReference type="EMBL" id="HCE17454.1"/>
    </source>
</evidence>
<dbReference type="EMBL" id="DPBP01000026">
    <property type="protein sequence ID" value="HCE17454.1"/>
    <property type="molecule type" value="Genomic_DNA"/>
</dbReference>
<evidence type="ECO:0000313" key="13">
    <source>
        <dbReference type="Proteomes" id="UP000264141"/>
    </source>
</evidence>
<feature type="transmembrane region" description="Helical" evidence="8">
    <location>
        <begin position="406"/>
        <end position="429"/>
    </location>
</feature>
<dbReference type="PANTHER" id="PTHR33908">
    <property type="entry name" value="MANNOSYLTRANSFERASE YKCB-RELATED"/>
    <property type="match status" value="1"/>
</dbReference>
<comment type="subcellular location">
    <subcellularLocation>
        <location evidence="1">Cell membrane</location>
        <topology evidence="1">Multi-pass membrane protein</topology>
    </subcellularLocation>
</comment>
<keyword evidence="6 8" id="KW-1133">Transmembrane helix</keyword>
<reference evidence="9" key="1">
    <citation type="journal article" date="2015" name="Genome Announc.">
        <title>Draft Genome Sequences of Anaerolinea thermolimosa IMO-1, Bellilinea caldifistulae GOMI-1, Leptolinea tardivitalis YMTK-2, Levilinea saccharolytica KIBI-1, Longilinea arvoryzae KOME-1, Previously Described as Members of the Class Anaerolineae (Chloroflexi).</title>
        <authorList>
            <person name="Matsuura N."/>
            <person name="Tourlousse M.D."/>
            <person name="Ohashi A."/>
            <person name="Hugenholtz P."/>
            <person name="Sekiguchi Y."/>
        </authorList>
    </citation>
    <scope>NUCLEOTIDE SEQUENCE</scope>
    <source>
        <strain evidence="9">IMO-1</strain>
    </source>
</reference>
<feature type="transmembrane region" description="Helical" evidence="8">
    <location>
        <begin position="310"/>
        <end position="337"/>
    </location>
</feature>
<organism evidence="11 13">
    <name type="scientific">Anaerolinea thermolimosa</name>
    <dbReference type="NCBI Taxonomy" id="229919"/>
    <lineage>
        <taxon>Bacteria</taxon>
        <taxon>Bacillati</taxon>
        <taxon>Chloroflexota</taxon>
        <taxon>Anaerolineae</taxon>
        <taxon>Anaerolineales</taxon>
        <taxon>Anaerolineaceae</taxon>
        <taxon>Anaerolinea</taxon>
    </lineage>
</organism>
<keyword evidence="3" id="KW-0328">Glycosyltransferase</keyword>
<dbReference type="STRING" id="229919.GCA_001050195_03619"/>
<evidence type="ECO:0000256" key="6">
    <source>
        <dbReference type="ARBA" id="ARBA00022989"/>
    </source>
</evidence>
<dbReference type="InterPro" id="IPR050297">
    <property type="entry name" value="LipidA_mod_glycosyltrf_83"/>
</dbReference>
<keyword evidence="2" id="KW-1003">Cell membrane</keyword>
<feature type="transmembrane region" description="Helical" evidence="8">
    <location>
        <begin position="256"/>
        <end position="273"/>
    </location>
</feature>
<dbReference type="Proteomes" id="UP000253922">
    <property type="component" value="Unassembled WGS sequence"/>
</dbReference>
<name>A0A0M8JP50_9CHLR</name>
<feature type="transmembrane region" description="Helical" evidence="8">
    <location>
        <begin position="131"/>
        <end position="154"/>
    </location>
</feature>
<evidence type="ECO:0000256" key="3">
    <source>
        <dbReference type="ARBA" id="ARBA00022676"/>
    </source>
</evidence>
<dbReference type="Proteomes" id="UP000264141">
    <property type="component" value="Unassembled WGS sequence"/>
</dbReference>
<keyword evidence="4" id="KW-0808">Transferase</keyword>
<evidence type="ECO:0000256" key="2">
    <source>
        <dbReference type="ARBA" id="ARBA00022475"/>
    </source>
</evidence>
<evidence type="ECO:0000256" key="1">
    <source>
        <dbReference type="ARBA" id="ARBA00004651"/>
    </source>
</evidence>
<feature type="transmembrane region" description="Helical" evidence="8">
    <location>
        <begin position="349"/>
        <end position="373"/>
    </location>
</feature>